<accession>A0A9N9J782</accession>
<evidence type="ECO:0000313" key="1">
    <source>
        <dbReference type="EMBL" id="CAG8766926.1"/>
    </source>
</evidence>
<feature type="non-terminal residue" evidence="1">
    <location>
        <position position="169"/>
    </location>
</feature>
<dbReference type="Proteomes" id="UP000789342">
    <property type="component" value="Unassembled WGS sequence"/>
</dbReference>
<gene>
    <name evidence="1" type="ORF">AMORRO_LOCUS16340</name>
</gene>
<keyword evidence="2" id="KW-1185">Reference proteome</keyword>
<sequence length="169" mass="19739">AYGKIVHLNYVWWFDVIATLKCVQPGTYDVIWRLKVDERNFGLDGLDFKTQVLVNSYEELDTPETVVHEKNHVADSSLFRNIKSKGTWAEYCLPYQIDVPKEKVVNGEYVWYDVRCIIYNHDGSQKSGVHIDYVKLLHHKDGREYEILENNLGEGSDQITQELHDHVKI</sequence>
<dbReference type="Pfam" id="PF14299">
    <property type="entry name" value="PP2"/>
    <property type="match status" value="1"/>
</dbReference>
<reference evidence="1" key="1">
    <citation type="submission" date="2021-06" db="EMBL/GenBank/DDBJ databases">
        <authorList>
            <person name="Kallberg Y."/>
            <person name="Tangrot J."/>
            <person name="Rosling A."/>
        </authorList>
    </citation>
    <scope>NUCLEOTIDE SEQUENCE</scope>
    <source>
        <strain evidence="1">CL551</strain>
    </source>
</reference>
<name>A0A9N9J782_9GLOM</name>
<organism evidence="1 2">
    <name type="scientific">Acaulospora morrowiae</name>
    <dbReference type="NCBI Taxonomy" id="94023"/>
    <lineage>
        <taxon>Eukaryota</taxon>
        <taxon>Fungi</taxon>
        <taxon>Fungi incertae sedis</taxon>
        <taxon>Mucoromycota</taxon>
        <taxon>Glomeromycotina</taxon>
        <taxon>Glomeromycetes</taxon>
        <taxon>Diversisporales</taxon>
        <taxon>Acaulosporaceae</taxon>
        <taxon>Acaulospora</taxon>
    </lineage>
</organism>
<dbReference type="AlphaFoldDB" id="A0A9N9J782"/>
<dbReference type="OrthoDB" id="9970274at2759"/>
<dbReference type="EMBL" id="CAJVPV010044129">
    <property type="protein sequence ID" value="CAG8766926.1"/>
    <property type="molecule type" value="Genomic_DNA"/>
</dbReference>
<protein>
    <submittedName>
        <fullName evidence="1">8164_t:CDS:1</fullName>
    </submittedName>
</protein>
<comment type="caution">
    <text evidence="1">The sequence shown here is derived from an EMBL/GenBank/DDBJ whole genome shotgun (WGS) entry which is preliminary data.</text>
</comment>
<dbReference type="InterPro" id="IPR025886">
    <property type="entry name" value="PP2-like"/>
</dbReference>
<proteinExistence type="predicted"/>
<evidence type="ECO:0000313" key="2">
    <source>
        <dbReference type="Proteomes" id="UP000789342"/>
    </source>
</evidence>